<reference evidence="7 8" key="1">
    <citation type="submission" date="2022-07" db="EMBL/GenBank/DDBJ databases">
        <title>Genome-wide signatures of adaptation to extreme environments.</title>
        <authorList>
            <person name="Cho C.H."/>
            <person name="Yoon H.S."/>
        </authorList>
    </citation>
    <scope>NUCLEOTIDE SEQUENCE [LARGE SCALE GENOMIC DNA]</scope>
    <source>
        <strain evidence="7 8">DBV 063 E5</strain>
    </source>
</reference>
<evidence type="ECO:0000256" key="3">
    <source>
        <dbReference type="ARBA" id="ARBA00023242"/>
    </source>
</evidence>
<evidence type="ECO:0000256" key="5">
    <source>
        <dbReference type="RuleBase" id="RU000551"/>
    </source>
</evidence>
<evidence type="ECO:0000259" key="6">
    <source>
        <dbReference type="PROSITE" id="PS00388"/>
    </source>
</evidence>
<evidence type="ECO:0000256" key="4">
    <source>
        <dbReference type="PROSITE-ProRule" id="PRU00808"/>
    </source>
</evidence>
<name>A0AAV9J0M8_CYACA</name>
<dbReference type="InterPro" id="IPR050115">
    <property type="entry name" value="Proteasome_alpha"/>
</dbReference>
<dbReference type="Proteomes" id="UP001301350">
    <property type="component" value="Unassembled WGS sequence"/>
</dbReference>
<proteinExistence type="inferred from homology"/>
<dbReference type="GO" id="GO:0019773">
    <property type="term" value="C:proteasome core complex, alpha-subunit complex"/>
    <property type="evidence" value="ECO:0007669"/>
    <property type="project" value="UniProtKB-UniRule"/>
</dbReference>
<dbReference type="GO" id="GO:0005634">
    <property type="term" value="C:nucleus"/>
    <property type="evidence" value="ECO:0007669"/>
    <property type="project" value="UniProtKB-SubCell"/>
</dbReference>
<comment type="similarity">
    <text evidence="4 5">Belongs to the peptidase T1A family.</text>
</comment>
<comment type="subunit">
    <text evidence="5">The 26S proteasome consists of a 20S proteasome core and two 19S regulatory subunits.</text>
</comment>
<dbReference type="InterPro" id="IPR001353">
    <property type="entry name" value="Proteasome_sua/b"/>
</dbReference>
<organism evidence="7 8">
    <name type="scientific">Cyanidium caldarium</name>
    <name type="common">Red alga</name>
    <dbReference type="NCBI Taxonomy" id="2771"/>
    <lineage>
        <taxon>Eukaryota</taxon>
        <taxon>Rhodophyta</taxon>
        <taxon>Bangiophyceae</taxon>
        <taxon>Cyanidiales</taxon>
        <taxon>Cyanidiaceae</taxon>
        <taxon>Cyanidium</taxon>
    </lineage>
</organism>
<dbReference type="SMART" id="SM00948">
    <property type="entry name" value="Proteasome_A_N"/>
    <property type="match status" value="1"/>
</dbReference>
<evidence type="ECO:0000313" key="7">
    <source>
        <dbReference type="EMBL" id="KAK4537893.1"/>
    </source>
</evidence>
<sequence length="279" mass="30671">MSRRYDQRVTTFSPDGRLFQVEYALEAISHAGACVGVQSRDGVVLAAERRVLSKLLDSSTRTARASEKMYEIDAHVGCVVAGITSDANSLVNRARQAAQRYRNTYHEPVPVEYLVRQIADVKQGYTQFGGLRPFGVSILYAGWDRHYGYQLYASDPSGNYGGWRAIAIGQNQAAANSLLRQEYPEGNDAAAEVTLEQAMRLVARVFAKTADVAMLDVNKLEVTVVGREPDAATSKGAEQEQEAMVVFRAVEDAQLQPVFEDVKRELEASSASGRTDVNK</sequence>
<dbReference type="Pfam" id="PF00227">
    <property type="entry name" value="Proteasome"/>
    <property type="match status" value="1"/>
</dbReference>
<dbReference type="InterPro" id="IPR023332">
    <property type="entry name" value="Proteasome_alpha-type"/>
</dbReference>
<dbReference type="GO" id="GO:0005737">
    <property type="term" value="C:cytoplasm"/>
    <property type="evidence" value="ECO:0007669"/>
    <property type="project" value="UniProtKB-SubCell"/>
</dbReference>
<evidence type="ECO:0000313" key="8">
    <source>
        <dbReference type="Proteomes" id="UP001301350"/>
    </source>
</evidence>
<feature type="domain" description="Proteasome alpha-type subunits" evidence="6">
    <location>
        <begin position="5"/>
        <end position="27"/>
    </location>
</feature>
<dbReference type="AlphaFoldDB" id="A0AAV9J0M8"/>
<dbReference type="PROSITE" id="PS00388">
    <property type="entry name" value="PROTEASOME_ALPHA_1"/>
    <property type="match status" value="1"/>
</dbReference>
<dbReference type="Gene3D" id="3.60.20.10">
    <property type="entry name" value="Glutamine Phosphoribosylpyrophosphate, subunit 1, domain 1"/>
    <property type="match status" value="1"/>
</dbReference>
<dbReference type="PANTHER" id="PTHR11599">
    <property type="entry name" value="PROTEASOME SUBUNIT ALPHA/BETA"/>
    <property type="match status" value="1"/>
</dbReference>
<keyword evidence="5" id="KW-0963">Cytoplasm</keyword>
<comment type="function">
    <text evidence="1">The proteasome is a multicatalytic proteinase complex which is characterized by its ability to cleave peptides with Arg, Phe, Tyr, Leu, and Glu adjacent to the leaving group at neutral or slightly basic pH. The proteasome has an ATP-dependent proteolytic activity.</text>
</comment>
<gene>
    <name evidence="7" type="ORF">CDCA_CDCA14G3918</name>
</gene>
<evidence type="ECO:0000256" key="1">
    <source>
        <dbReference type="ARBA" id="ARBA00002000"/>
    </source>
</evidence>
<keyword evidence="8" id="KW-1185">Reference proteome</keyword>
<evidence type="ECO:0000256" key="2">
    <source>
        <dbReference type="ARBA" id="ARBA00022942"/>
    </source>
</evidence>
<dbReference type="InterPro" id="IPR000426">
    <property type="entry name" value="Proteasome_asu_N"/>
</dbReference>
<keyword evidence="3 5" id="KW-0539">Nucleus</keyword>
<comment type="subcellular location">
    <subcellularLocation>
        <location evidence="5">Cytoplasm</location>
    </subcellularLocation>
    <subcellularLocation>
        <location evidence="5">Nucleus</location>
    </subcellularLocation>
</comment>
<dbReference type="EMBL" id="JANCYW010000014">
    <property type="protein sequence ID" value="KAK4537893.1"/>
    <property type="molecule type" value="Genomic_DNA"/>
</dbReference>
<dbReference type="SUPFAM" id="SSF56235">
    <property type="entry name" value="N-terminal nucleophile aminohydrolases (Ntn hydrolases)"/>
    <property type="match status" value="1"/>
</dbReference>
<protein>
    <recommendedName>
        <fullName evidence="5">Proteasome subunit alpha type</fullName>
    </recommendedName>
</protein>
<keyword evidence="2 4" id="KW-0647">Proteasome</keyword>
<dbReference type="PROSITE" id="PS51475">
    <property type="entry name" value="PROTEASOME_ALPHA_2"/>
    <property type="match status" value="1"/>
</dbReference>
<dbReference type="NCBIfam" id="NF003075">
    <property type="entry name" value="PRK03996.1"/>
    <property type="match status" value="1"/>
</dbReference>
<dbReference type="InterPro" id="IPR029055">
    <property type="entry name" value="Ntn_hydrolases_N"/>
</dbReference>
<dbReference type="GO" id="GO:0006511">
    <property type="term" value="P:ubiquitin-dependent protein catabolic process"/>
    <property type="evidence" value="ECO:0007669"/>
    <property type="project" value="InterPro"/>
</dbReference>
<comment type="caution">
    <text evidence="7">The sequence shown here is derived from an EMBL/GenBank/DDBJ whole genome shotgun (WGS) entry which is preliminary data.</text>
</comment>
<dbReference type="Pfam" id="PF10584">
    <property type="entry name" value="Proteasome_A_N"/>
    <property type="match status" value="1"/>
</dbReference>
<dbReference type="FunFam" id="3.60.20.10:FF:000031">
    <property type="entry name" value="Proteasome subunit alpha type"/>
    <property type="match status" value="1"/>
</dbReference>
<accession>A0AAV9J0M8</accession>